<feature type="transmembrane region" description="Helical" evidence="13">
    <location>
        <begin position="232"/>
        <end position="257"/>
    </location>
</feature>
<keyword evidence="7 13" id="KW-0812">Transmembrane</keyword>
<feature type="transmembrane region" description="Helical" evidence="13">
    <location>
        <begin position="419"/>
        <end position="439"/>
    </location>
</feature>
<keyword evidence="5" id="KW-0997">Cell inner membrane</keyword>
<comment type="similarity">
    <text evidence="2">Belongs to the TrkH potassium transport family.</text>
</comment>
<feature type="binding site" evidence="12">
    <location>
        <position position="428"/>
    </location>
    <ligand>
        <name>K(+)</name>
        <dbReference type="ChEBI" id="CHEBI:29103"/>
    </ligand>
</feature>
<keyword evidence="10" id="KW-0406">Ion transport</keyword>
<feature type="transmembrane region" description="Helical" evidence="13">
    <location>
        <begin position="67"/>
        <end position="88"/>
    </location>
</feature>
<dbReference type="InterPro" id="IPR004772">
    <property type="entry name" value="TrkH"/>
</dbReference>
<evidence type="ECO:0000256" key="10">
    <source>
        <dbReference type="ARBA" id="ARBA00023065"/>
    </source>
</evidence>
<evidence type="ECO:0000256" key="6">
    <source>
        <dbReference type="ARBA" id="ARBA00022538"/>
    </source>
</evidence>
<dbReference type="Proteomes" id="UP000886876">
    <property type="component" value="Unassembled WGS sequence"/>
</dbReference>
<feature type="binding site" evidence="12">
    <location>
        <position position="312"/>
    </location>
    <ligand>
        <name>K(+)</name>
        <dbReference type="ChEBI" id="CHEBI:29103"/>
    </ligand>
</feature>
<reference evidence="14" key="2">
    <citation type="journal article" date="2021" name="PeerJ">
        <title>Extensive microbial diversity within the chicken gut microbiome revealed by metagenomics and culture.</title>
        <authorList>
            <person name="Gilroy R."/>
            <person name="Ravi A."/>
            <person name="Getino M."/>
            <person name="Pursley I."/>
            <person name="Horton D.L."/>
            <person name="Alikhan N.F."/>
            <person name="Baker D."/>
            <person name="Gharbi K."/>
            <person name="Hall N."/>
            <person name="Watson M."/>
            <person name="Adriaenssens E.M."/>
            <person name="Foster-Nyarko E."/>
            <person name="Jarju S."/>
            <person name="Secka A."/>
            <person name="Antonio M."/>
            <person name="Oren A."/>
            <person name="Chaudhuri R.R."/>
            <person name="La Ragione R."/>
            <person name="Hildebrand F."/>
            <person name="Pallen M.J."/>
        </authorList>
    </citation>
    <scope>NUCLEOTIDE SEQUENCE</scope>
    <source>
        <strain evidence="14">ChiHecec3B27-6122</strain>
    </source>
</reference>
<evidence type="ECO:0000256" key="9">
    <source>
        <dbReference type="ARBA" id="ARBA00022989"/>
    </source>
</evidence>
<keyword evidence="4" id="KW-1003">Cell membrane</keyword>
<keyword evidence="6" id="KW-0633">Potassium transport</keyword>
<dbReference type="PANTHER" id="PTHR32024:SF2">
    <property type="entry name" value="TRK SYSTEM POTASSIUM UPTAKE PROTEIN TRKG-RELATED"/>
    <property type="match status" value="1"/>
</dbReference>
<dbReference type="Pfam" id="PF02386">
    <property type="entry name" value="TrkH"/>
    <property type="match status" value="1"/>
</dbReference>
<gene>
    <name evidence="14" type="ORF">IAD42_09730</name>
</gene>
<protein>
    <submittedName>
        <fullName evidence="14">TrkH family potassium uptake protein</fullName>
    </submittedName>
</protein>
<evidence type="ECO:0000313" key="15">
    <source>
        <dbReference type="Proteomes" id="UP000886876"/>
    </source>
</evidence>
<organism evidence="14 15">
    <name type="scientific">Candidatus Scatomorpha pullistercoris</name>
    <dbReference type="NCBI Taxonomy" id="2840929"/>
    <lineage>
        <taxon>Bacteria</taxon>
        <taxon>Bacillati</taxon>
        <taxon>Bacillota</taxon>
        <taxon>Clostridia</taxon>
        <taxon>Eubacteriales</taxon>
        <taxon>Candidatus Scatomorpha</taxon>
    </lineage>
</organism>
<keyword evidence="3" id="KW-0813">Transport</keyword>
<keyword evidence="8 12" id="KW-0630">Potassium</keyword>
<evidence type="ECO:0000256" key="13">
    <source>
        <dbReference type="SAM" id="Phobius"/>
    </source>
</evidence>
<keyword evidence="9 13" id="KW-1133">Transmembrane helix</keyword>
<name>A0A9D1K9B5_9FIRM</name>
<dbReference type="InterPro" id="IPR003445">
    <property type="entry name" value="Cat_transpt"/>
</dbReference>
<proteinExistence type="inferred from homology"/>
<feature type="binding site" evidence="12">
    <location>
        <position position="108"/>
    </location>
    <ligand>
        <name>K(+)</name>
        <dbReference type="ChEBI" id="CHEBI:29103"/>
    </ligand>
</feature>
<evidence type="ECO:0000256" key="4">
    <source>
        <dbReference type="ARBA" id="ARBA00022475"/>
    </source>
</evidence>
<comment type="subcellular location">
    <subcellularLocation>
        <location evidence="1">Cell inner membrane</location>
        <topology evidence="1">Multi-pass membrane protein</topology>
    </subcellularLocation>
</comment>
<dbReference type="EMBL" id="DVJS01000245">
    <property type="protein sequence ID" value="HIS98244.1"/>
    <property type="molecule type" value="Genomic_DNA"/>
</dbReference>
<keyword evidence="12" id="KW-0479">Metal-binding</keyword>
<sequence length="479" mass="52359">MNYRMISKILGRVMGVEAALMLGPIITAAVYGESAVSFLLTMLIAGVLAVVLTLPKLKHTDIYAREGFVSVALSWLLMSLVGALPFVFSGEIPSYVDAFFEIVSGFTTTGASIILNVEEMSNSALLWRSLSHWIGGMGVLVFIMAVLPLSEERSMHIMRAEVPGPQVGKLVPRIRHSSAITYLIYVALTVILIILLCLGGMPFFDSINHAMATAGTGGFSIKALSIGFYDSAYIDFVTATFMLLFGVNFSIYFLLLMKKFRPALRDSELHLYLGFAAFGTITIALNIMDSYDGFWHALRYSYFQVSSIMTTTGFATTDFNHWPAYSKAMLILLMFTGASAGSTGGGLKVSRIVILVRAAGEELGKMLNPRRTVSVRMSGHSVDATTIRCTLVFFAVYIGITFLSTLLISMDGFDLETNFSAVAACISNIGPGIGLVGPMGNYEMFSDFSKLLLSFDMLVGRLEIYPMLLLFLPSTWRRS</sequence>
<feature type="binding site" evidence="12">
    <location>
        <position position="109"/>
    </location>
    <ligand>
        <name>K(+)</name>
        <dbReference type="ChEBI" id="CHEBI:29103"/>
    </ligand>
</feature>
<feature type="transmembrane region" description="Helical" evidence="13">
    <location>
        <begin position="182"/>
        <end position="204"/>
    </location>
</feature>
<feature type="transmembrane region" description="Helical" evidence="13">
    <location>
        <begin position="386"/>
        <end position="407"/>
    </location>
</feature>
<evidence type="ECO:0000256" key="3">
    <source>
        <dbReference type="ARBA" id="ARBA00022448"/>
    </source>
</evidence>
<evidence type="ECO:0000256" key="2">
    <source>
        <dbReference type="ARBA" id="ARBA00009137"/>
    </source>
</evidence>
<keyword evidence="11 13" id="KW-0472">Membrane</keyword>
<evidence type="ECO:0000256" key="7">
    <source>
        <dbReference type="ARBA" id="ARBA00022692"/>
    </source>
</evidence>
<feature type="transmembrane region" description="Helical" evidence="13">
    <location>
        <begin position="9"/>
        <end position="31"/>
    </location>
</feature>
<feature type="transmembrane region" description="Helical" evidence="13">
    <location>
        <begin position="328"/>
        <end position="347"/>
    </location>
</feature>
<evidence type="ECO:0000256" key="11">
    <source>
        <dbReference type="ARBA" id="ARBA00023136"/>
    </source>
</evidence>
<evidence type="ECO:0000256" key="5">
    <source>
        <dbReference type="ARBA" id="ARBA00022519"/>
    </source>
</evidence>
<evidence type="ECO:0000256" key="1">
    <source>
        <dbReference type="ARBA" id="ARBA00004429"/>
    </source>
</evidence>
<accession>A0A9D1K9B5</accession>
<feature type="transmembrane region" description="Helical" evidence="13">
    <location>
        <begin position="269"/>
        <end position="288"/>
    </location>
</feature>
<evidence type="ECO:0000256" key="12">
    <source>
        <dbReference type="PIRSR" id="PIRSR006247-1"/>
    </source>
</evidence>
<evidence type="ECO:0000256" key="8">
    <source>
        <dbReference type="ARBA" id="ARBA00022958"/>
    </source>
</evidence>
<dbReference type="AlphaFoldDB" id="A0A9D1K9B5"/>
<dbReference type="PIRSF" id="PIRSF006247">
    <property type="entry name" value="TrkH"/>
    <property type="match status" value="1"/>
</dbReference>
<evidence type="ECO:0000313" key="14">
    <source>
        <dbReference type="EMBL" id="HIS98244.1"/>
    </source>
</evidence>
<dbReference type="PANTHER" id="PTHR32024">
    <property type="entry name" value="TRK SYSTEM POTASSIUM UPTAKE PROTEIN TRKG-RELATED"/>
    <property type="match status" value="1"/>
</dbReference>
<feature type="transmembrane region" description="Helical" evidence="13">
    <location>
        <begin position="130"/>
        <end position="149"/>
    </location>
</feature>
<reference evidence="14" key="1">
    <citation type="submission" date="2020-10" db="EMBL/GenBank/DDBJ databases">
        <authorList>
            <person name="Gilroy R."/>
        </authorList>
    </citation>
    <scope>NUCLEOTIDE SEQUENCE</scope>
    <source>
        <strain evidence="14">ChiHecec3B27-6122</strain>
    </source>
</reference>
<dbReference type="GO" id="GO:0046872">
    <property type="term" value="F:metal ion binding"/>
    <property type="evidence" value="ECO:0007669"/>
    <property type="project" value="UniProtKB-KW"/>
</dbReference>
<dbReference type="GO" id="GO:0015379">
    <property type="term" value="F:potassium:chloride symporter activity"/>
    <property type="evidence" value="ECO:0007669"/>
    <property type="project" value="InterPro"/>
</dbReference>
<feature type="binding site" evidence="12">
    <location>
        <position position="311"/>
    </location>
    <ligand>
        <name>K(+)</name>
        <dbReference type="ChEBI" id="CHEBI:29103"/>
    </ligand>
</feature>
<comment type="caution">
    <text evidence="14">The sequence shown here is derived from an EMBL/GenBank/DDBJ whole genome shotgun (WGS) entry which is preliminary data.</text>
</comment>
<dbReference type="GO" id="GO:0005886">
    <property type="term" value="C:plasma membrane"/>
    <property type="evidence" value="ECO:0007669"/>
    <property type="project" value="UniProtKB-SubCell"/>
</dbReference>
<feature type="transmembrane region" description="Helical" evidence="13">
    <location>
        <begin position="37"/>
        <end position="55"/>
    </location>
</feature>
<feature type="binding site" evidence="12">
    <location>
        <position position="217"/>
    </location>
    <ligand>
        <name>K(+)</name>
        <dbReference type="ChEBI" id="CHEBI:29103"/>
    </ligand>
</feature>